<dbReference type="PANTHER" id="PTHR10424:SF74">
    <property type="entry name" value="ENDOGENOUS RETROVIRUS GROUP V MEMBER 2 ENV POLYPROTEIN"/>
    <property type="match status" value="1"/>
</dbReference>
<dbReference type="SUPFAM" id="SSF58069">
    <property type="entry name" value="Virus ectodomain"/>
    <property type="match status" value="1"/>
</dbReference>
<dbReference type="GeneID" id="114510369"/>
<keyword evidence="2" id="KW-0732">Signal</keyword>
<accession>A0A7E6CVH2</accession>
<keyword evidence="1" id="KW-0812">Transmembrane</keyword>
<dbReference type="PANTHER" id="PTHR10424">
    <property type="entry name" value="VIRAL ENVELOPE PROTEIN"/>
    <property type="match status" value="1"/>
</dbReference>
<proteinExistence type="predicted"/>
<evidence type="ECO:0000313" key="3">
    <source>
        <dbReference type="Proteomes" id="UP000504628"/>
    </source>
</evidence>
<dbReference type="InterPro" id="IPR018154">
    <property type="entry name" value="TLV/ENV_coat_polyprotein"/>
</dbReference>
<feature type="chain" id="PRO_5028945984" evidence="2">
    <location>
        <begin position="20"/>
        <end position="485"/>
    </location>
</feature>
<dbReference type="FunCoup" id="A0A7E6CVH2">
    <property type="interactions" value="1"/>
</dbReference>
<sequence length="485" mass="52521">MRTCYAWCVLFLFWAFALAWEGNSLLRISQSVASSAHLSHCWICHPKPSAALGPSDPLVVPVVNFSQIPTFQVMYDAKFPKVVYRVRLVNHELPVPCFFLTPPERFTAVVSGENCTKPESWGCASLPAAGGRAAAACQYQTCFTDPVSLPLIRQRCANLSSAYAPTRLCRAWRDRDASHPKDAPTPLQSCRMTPTGTLPRTDPWLEDILSHLPQGDSLNFQNMTGVLCAPTGYIFVCGSNDEAWAYRCLDSWRVGGTCLLGYLVTPFSVHNVSEAALTLFTGVARGGLAGDGYFSGDTLLPWWGAAAHPQVLRNLSETLAIIANEAAASLPGLHASSDALAKVVLGNRTALDYVLAEQGGVCVVAGTACCMYINSSSAVETHSAAIRQQAPWLQPASERQSRMSLGGMKNRFKDLFEQKLNGVRSILGGIKLGLAILLIVILFIILLYCVIKCCVNKAKPAKTDREIPMITLRPPCLGGALKDVS</sequence>
<evidence type="ECO:0000313" key="4">
    <source>
        <dbReference type="RefSeq" id="XP_035870069.1"/>
    </source>
</evidence>
<dbReference type="RefSeq" id="XP_035870069.1">
    <property type="nucleotide sequence ID" value="XM_036014176.1"/>
</dbReference>
<dbReference type="Proteomes" id="UP000504628">
    <property type="component" value="Chromosome 13"/>
</dbReference>
<dbReference type="AlphaFoldDB" id="A0A7E6CVH2"/>
<feature type="signal peptide" evidence="2">
    <location>
        <begin position="1"/>
        <end position="19"/>
    </location>
</feature>
<keyword evidence="1" id="KW-0472">Membrane</keyword>
<evidence type="ECO:0000256" key="1">
    <source>
        <dbReference type="SAM" id="Phobius"/>
    </source>
</evidence>
<reference evidence="4" key="1">
    <citation type="submission" date="2025-08" db="UniProtKB">
        <authorList>
            <consortium name="RefSeq"/>
        </authorList>
    </citation>
    <scope>IDENTIFICATION</scope>
    <source>
        <tissue evidence="4">Muscle</tissue>
    </source>
</reference>
<gene>
    <name evidence="4" type="primary">LOC114510369</name>
</gene>
<dbReference type="InParanoid" id="A0A7E6CVH2"/>
<protein>
    <submittedName>
        <fullName evidence="4">Endogenous retrovirus group V member 2 Env polyprotein-like</fullName>
    </submittedName>
</protein>
<feature type="transmembrane region" description="Helical" evidence="1">
    <location>
        <begin position="432"/>
        <end position="455"/>
    </location>
</feature>
<evidence type="ECO:0000256" key="2">
    <source>
        <dbReference type="SAM" id="SignalP"/>
    </source>
</evidence>
<dbReference type="Pfam" id="PF00429">
    <property type="entry name" value="TLV_coat"/>
    <property type="match status" value="1"/>
</dbReference>
<keyword evidence="3" id="KW-1185">Reference proteome</keyword>
<name>A0A7E6CVH2_9CHIR</name>
<dbReference type="Gene3D" id="1.10.287.210">
    <property type="match status" value="1"/>
</dbReference>
<dbReference type="OrthoDB" id="9838483at2759"/>
<organism evidence="3 4">
    <name type="scientific">Phyllostomus discolor</name>
    <name type="common">pale spear-nosed bat</name>
    <dbReference type="NCBI Taxonomy" id="89673"/>
    <lineage>
        <taxon>Eukaryota</taxon>
        <taxon>Metazoa</taxon>
        <taxon>Chordata</taxon>
        <taxon>Craniata</taxon>
        <taxon>Vertebrata</taxon>
        <taxon>Euteleostomi</taxon>
        <taxon>Mammalia</taxon>
        <taxon>Eutheria</taxon>
        <taxon>Laurasiatheria</taxon>
        <taxon>Chiroptera</taxon>
        <taxon>Yangochiroptera</taxon>
        <taxon>Phyllostomidae</taxon>
        <taxon>Phyllostominae</taxon>
        <taxon>Phyllostomus</taxon>
    </lineage>
</organism>
<keyword evidence="1" id="KW-1133">Transmembrane helix</keyword>
<dbReference type="KEGG" id="pdic:114510369"/>